<dbReference type="EMBL" id="JAOAOG010000127">
    <property type="protein sequence ID" value="KAJ6247156.1"/>
    <property type="molecule type" value="Genomic_DNA"/>
</dbReference>
<dbReference type="Proteomes" id="UP001150062">
    <property type="component" value="Unassembled WGS sequence"/>
</dbReference>
<evidence type="ECO:0000313" key="3">
    <source>
        <dbReference type="Proteomes" id="UP001150062"/>
    </source>
</evidence>
<evidence type="ECO:0000313" key="2">
    <source>
        <dbReference type="EMBL" id="KAJ6247156.1"/>
    </source>
</evidence>
<gene>
    <name evidence="2" type="ORF">M0813_18681</name>
</gene>
<comment type="caution">
    <text evidence="2">The sequence shown here is derived from an EMBL/GenBank/DDBJ whole genome shotgun (WGS) entry which is preliminary data.</text>
</comment>
<sequence length="279" mass="32998">MEKLSETEKEDKEDRNENNNDERVIESETKKENEKGENSEQETEKEKDKEKENDMETEKNQNDDKNQNEQQDNSKVELNIKTQKVVNEQKSRTIDETHLDIADGIEEIMEIFQNIETKQESTGRIKVLLDKILDIQKTSFFEKHKTCKILSYELLDERKKNKSRYSKLESQMVMILENLQSEKKIKRNLLSLNHKLKKNILSLRKTITNFQKLLKPDQNLNKEEEQEKDKNKETEIEMGKEIVTNTNTDNEENQLNLINQKEFSNISFVNSLASQLMIV</sequence>
<evidence type="ECO:0000256" key="1">
    <source>
        <dbReference type="SAM" id="MobiDB-lite"/>
    </source>
</evidence>
<keyword evidence="3" id="KW-1185">Reference proteome</keyword>
<proteinExistence type="predicted"/>
<protein>
    <submittedName>
        <fullName evidence="2">Uncharacterized protein</fullName>
    </submittedName>
</protein>
<accession>A0ABQ8YRC6</accession>
<feature type="region of interest" description="Disordered" evidence="1">
    <location>
        <begin position="1"/>
        <end position="83"/>
    </location>
</feature>
<name>A0ABQ8YRC6_9EUKA</name>
<feature type="compositionally biased region" description="Basic and acidic residues" evidence="1">
    <location>
        <begin position="1"/>
        <end position="75"/>
    </location>
</feature>
<reference evidence="2" key="1">
    <citation type="submission" date="2022-08" db="EMBL/GenBank/DDBJ databases">
        <title>Novel sulfate-reducing endosymbionts in the free-living metamonad Anaeramoeba.</title>
        <authorList>
            <person name="Jerlstrom-Hultqvist J."/>
            <person name="Cepicka I."/>
            <person name="Gallot-Lavallee L."/>
            <person name="Salas-Leiva D."/>
            <person name="Curtis B.A."/>
            <person name="Zahonova K."/>
            <person name="Pipaliya S."/>
            <person name="Dacks J."/>
            <person name="Roger A.J."/>
        </authorList>
    </citation>
    <scope>NUCLEOTIDE SEQUENCE</scope>
    <source>
        <strain evidence="2">Schooner1</strain>
    </source>
</reference>
<organism evidence="2 3">
    <name type="scientific">Anaeramoeba flamelloides</name>
    <dbReference type="NCBI Taxonomy" id="1746091"/>
    <lineage>
        <taxon>Eukaryota</taxon>
        <taxon>Metamonada</taxon>
        <taxon>Anaeramoebidae</taxon>
        <taxon>Anaeramoeba</taxon>
    </lineage>
</organism>